<dbReference type="GO" id="GO:0030313">
    <property type="term" value="C:cell envelope"/>
    <property type="evidence" value="ECO:0007669"/>
    <property type="project" value="UniProtKB-SubCell"/>
</dbReference>
<dbReference type="GO" id="GO:0016491">
    <property type="term" value="F:oxidoreductase activity"/>
    <property type="evidence" value="ECO:0007669"/>
    <property type="project" value="InterPro"/>
</dbReference>
<dbReference type="KEGG" id="cai:Caci_8082"/>
<comment type="subcellular location">
    <subcellularLocation>
        <location evidence="1">Cell envelope</location>
    </subcellularLocation>
</comment>
<name>C7QH55_CATAD</name>
<dbReference type="InParanoid" id="C7QH55"/>
<evidence type="ECO:0000256" key="4">
    <source>
        <dbReference type="ARBA" id="ARBA00023157"/>
    </source>
</evidence>
<sequence length="180" mass="19026">MAATTAAALTFGLAACGGSGPKNKDGLGKSAAFSVKDRKQFPMLSGTTLDGAKLDMASYKGKVMVVNIWGSWCDPCQQEAPYLEHANEAYRDKGVQFVGIDTRDNTGQAQAFVKAKQISYPNLVDDGNETLLSKLAGITSLASVPSTMIIDKNGDLAWRALQPVSFTDLSTALDTVLSGQ</sequence>
<dbReference type="PROSITE" id="PS51352">
    <property type="entry name" value="THIOREDOXIN_2"/>
    <property type="match status" value="1"/>
</dbReference>
<dbReference type="eggNOG" id="COG0526">
    <property type="taxonomic scope" value="Bacteria"/>
</dbReference>
<keyword evidence="3" id="KW-0812">Transmembrane</keyword>
<organism evidence="7 8">
    <name type="scientific">Catenulispora acidiphila (strain DSM 44928 / JCM 14897 / NBRC 102108 / NRRL B-24433 / ID139908)</name>
    <dbReference type="NCBI Taxonomy" id="479433"/>
    <lineage>
        <taxon>Bacteria</taxon>
        <taxon>Bacillati</taxon>
        <taxon>Actinomycetota</taxon>
        <taxon>Actinomycetes</taxon>
        <taxon>Catenulisporales</taxon>
        <taxon>Catenulisporaceae</taxon>
        <taxon>Catenulispora</taxon>
    </lineage>
</organism>
<keyword evidence="5" id="KW-0676">Redox-active center</keyword>
<reference evidence="7 8" key="1">
    <citation type="journal article" date="2009" name="Stand. Genomic Sci.">
        <title>Complete genome sequence of Catenulispora acidiphila type strain (ID 139908).</title>
        <authorList>
            <person name="Copeland A."/>
            <person name="Lapidus A."/>
            <person name="Glavina Del Rio T."/>
            <person name="Nolan M."/>
            <person name="Lucas S."/>
            <person name="Chen F."/>
            <person name="Tice H."/>
            <person name="Cheng J.F."/>
            <person name="Bruce D."/>
            <person name="Goodwin L."/>
            <person name="Pitluck S."/>
            <person name="Mikhailova N."/>
            <person name="Pati A."/>
            <person name="Ivanova N."/>
            <person name="Mavromatis K."/>
            <person name="Chen A."/>
            <person name="Palaniappan K."/>
            <person name="Chain P."/>
            <person name="Land M."/>
            <person name="Hauser L."/>
            <person name="Chang Y.J."/>
            <person name="Jeffries C.D."/>
            <person name="Chertkov O."/>
            <person name="Brettin T."/>
            <person name="Detter J.C."/>
            <person name="Han C."/>
            <person name="Ali Z."/>
            <person name="Tindall B.J."/>
            <person name="Goker M."/>
            <person name="Bristow J."/>
            <person name="Eisen J.A."/>
            <person name="Markowitz V."/>
            <person name="Hugenholtz P."/>
            <person name="Kyrpides N.C."/>
            <person name="Klenk H.P."/>
        </authorList>
    </citation>
    <scope>NUCLEOTIDE SEQUENCE [LARGE SCALE GENOMIC DNA]</scope>
    <source>
        <strain evidence="8">DSM 44928 / JCM 14897 / NBRC 102108 / NRRL B-24433 / ID139908</strain>
    </source>
</reference>
<evidence type="ECO:0000256" key="3">
    <source>
        <dbReference type="ARBA" id="ARBA00022968"/>
    </source>
</evidence>
<keyword evidence="8" id="KW-1185">Reference proteome</keyword>
<dbReference type="SUPFAM" id="SSF52833">
    <property type="entry name" value="Thioredoxin-like"/>
    <property type="match status" value="1"/>
</dbReference>
<dbReference type="PANTHER" id="PTHR42852:SF6">
    <property type="entry name" value="THIOL:DISULFIDE INTERCHANGE PROTEIN DSBE"/>
    <property type="match status" value="1"/>
</dbReference>
<dbReference type="EMBL" id="CP001700">
    <property type="protein sequence ID" value="ACU76905.1"/>
    <property type="molecule type" value="Genomic_DNA"/>
</dbReference>
<proteinExistence type="predicted"/>
<dbReference type="InterPro" id="IPR013766">
    <property type="entry name" value="Thioredoxin_domain"/>
</dbReference>
<evidence type="ECO:0000313" key="7">
    <source>
        <dbReference type="EMBL" id="ACU76905.1"/>
    </source>
</evidence>
<dbReference type="GO" id="GO:0017004">
    <property type="term" value="P:cytochrome complex assembly"/>
    <property type="evidence" value="ECO:0007669"/>
    <property type="project" value="UniProtKB-KW"/>
</dbReference>
<evidence type="ECO:0000256" key="5">
    <source>
        <dbReference type="ARBA" id="ARBA00023284"/>
    </source>
</evidence>
<dbReference type="InterPro" id="IPR050553">
    <property type="entry name" value="Thioredoxin_ResA/DsbE_sf"/>
</dbReference>
<dbReference type="AlphaFoldDB" id="C7QH55"/>
<dbReference type="InterPro" id="IPR036249">
    <property type="entry name" value="Thioredoxin-like_sf"/>
</dbReference>
<keyword evidence="4" id="KW-1015">Disulfide bond</keyword>
<protein>
    <submittedName>
        <fullName evidence="7">Redoxin domain protein</fullName>
    </submittedName>
</protein>
<dbReference type="Pfam" id="PF08534">
    <property type="entry name" value="Redoxin"/>
    <property type="match status" value="1"/>
</dbReference>
<dbReference type="STRING" id="479433.Caci_8082"/>
<dbReference type="Gene3D" id="3.40.30.10">
    <property type="entry name" value="Glutaredoxin"/>
    <property type="match status" value="1"/>
</dbReference>
<dbReference type="PANTHER" id="PTHR42852">
    <property type="entry name" value="THIOL:DISULFIDE INTERCHANGE PROTEIN DSBE"/>
    <property type="match status" value="1"/>
</dbReference>
<keyword evidence="3" id="KW-0735">Signal-anchor</keyword>
<accession>C7QH55</accession>
<evidence type="ECO:0000313" key="8">
    <source>
        <dbReference type="Proteomes" id="UP000000851"/>
    </source>
</evidence>
<gene>
    <name evidence="7" type="ordered locus">Caci_8082</name>
</gene>
<evidence type="ECO:0000256" key="1">
    <source>
        <dbReference type="ARBA" id="ARBA00004196"/>
    </source>
</evidence>
<evidence type="ECO:0000256" key="2">
    <source>
        <dbReference type="ARBA" id="ARBA00022748"/>
    </source>
</evidence>
<evidence type="ECO:0000259" key="6">
    <source>
        <dbReference type="PROSITE" id="PS51352"/>
    </source>
</evidence>
<dbReference type="Proteomes" id="UP000000851">
    <property type="component" value="Chromosome"/>
</dbReference>
<keyword evidence="2" id="KW-0201">Cytochrome c-type biogenesis</keyword>
<dbReference type="HOGENOM" id="CLU_042529_11_1_11"/>
<feature type="domain" description="Thioredoxin" evidence="6">
    <location>
        <begin position="35"/>
        <end position="178"/>
    </location>
</feature>
<dbReference type="InterPro" id="IPR013740">
    <property type="entry name" value="Redoxin"/>
</dbReference>
<dbReference type="CDD" id="cd02966">
    <property type="entry name" value="TlpA_like_family"/>
    <property type="match status" value="1"/>
</dbReference>